<dbReference type="VEuPathDB" id="FungiDB:LCOR_03635.1"/>
<evidence type="ECO:0000313" key="2">
    <source>
        <dbReference type="EMBL" id="CDH52114.1"/>
    </source>
</evidence>
<proteinExistence type="predicted"/>
<feature type="compositionally biased region" description="Low complexity" evidence="1">
    <location>
        <begin position="1"/>
        <end position="19"/>
    </location>
</feature>
<sequence>MTAALLSSFTPPPSFSVVATMSNDDTTTTTTTTTTGAHVPTSRAAKHQSLPSSSSSSSTMPKNYSMSLPESSSHVQPLSNHGKVKKTNRSDKGSSKEHLPETQSREIFSAYLEKVPPPLVNLPERGKSAIAPRHDQEGHNSQRDEPQGPSDDDDVDTDETDVEDDLFDKLQEVFLGYTILAYGVVYVD</sequence>
<gene>
    <name evidence="2" type="ORF">LCOR_03635.1</name>
</gene>
<feature type="region of interest" description="Disordered" evidence="1">
    <location>
        <begin position="1"/>
        <end position="164"/>
    </location>
</feature>
<feature type="compositionally biased region" description="Acidic residues" evidence="1">
    <location>
        <begin position="150"/>
        <end position="164"/>
    </location>
</feature>
<feature type="compositionally biased region" description="Basic and acidic residues" evidence="1">
    <location>
        <begin position="88"/>
        <end position="104"/>
    </location>
</feature>
<evidence type="ECO:0000313" key="3">
    <source>
        <dbReference type="Proteomes" id="UP000027586"/>
    </source>
</evidence>
<reference evidence="2" key="1">
    <citation type="submission" date="2013-08" db="EMBL/GenBank/DDBJ databases">
        <title>Gene expansion shapes genome architecture in the human pathogen Lichtheimia corymbifera: an evolutionary genomics analysis in the ancient terrestrial Mucorales (Mucoromycotina).</title>
        <authorList>
            <person name="Schwartze V.U."/>
            <person name="Winter S."/>
            <person name="Shelest E."/>
            <person name="Marcet-Houben M."/>
            <person name="Horn F."/>
            <person name="Wehner S."/>
            <person name="Hoffmann K."/>
            <person name="Riege K."/>
            <person name="Sammeth M."/>
            <person name="Nowrousian M."/>
            <person name="Valiante V."/>
            <person name="Linde J."/>
            <person name="Jacobsen I.D."/>
            <person name="Marz M."/>
            <person name="Brakhage A.A."/>
            <person name="Gabaldon T."/>
            <person name="Bocker S."/>
            <person name="Voigt K."/>
        </authorList>
    </citation>
    <scope>NUCLEOTIDE SEQUENCE [LARGE SCALE GENOMIC DNA]</scope>
    <source>
        <strain evidence="2">FSU 9682</strain>
    </source>
</reference>
<feature type="compositionally biased region" description="Low complexity" evidence="1">
    <location>
        <begin position="26"/>
        <end position="35"/>
    </location>
</feature>
<name>A0A068RQ51_9FUNG</name>
<feature type="compositionally biased region" description="Basic and acidic residues" evidence="1">
    <location>
        <begin position="124"/>
        <end position="146"/>
    </location>
</feature>
<dbReference type="EMBL" id="CBTN010000012">
    <property type="protein sequence ID" value="CDH52114.1"/>
    <property type="molecule type" value="Genomic_DNA"/>
</dbReference>
<organism evidence="2 3">
    <name type="scientific">Lichtheimia corymbifera JMRC:FSU:9682</name>
    <dbReference type="NCBI Taxonomy" id="1263082"/>
    <lineage>
        <taxon>Eukaryota</taxon>
        <taxon>Fungi</taxon>
        <taxon>Fungi incertae sedis</taxon>
        <taxon>Mucoromycota</taxon>
        <taxon>Mucoromycotina</taxon>
        <taxon>Mucoromycetes</taxon>
        <taxon>Mucorales</taxon>
        <taxon>Lichtheimiaceae</taxon>
        <taxon>Lichtheimia</taxon>
    </lineage>
</organism>
<accession>A0A068RQ51</accession>
<evidence type="ECO:0000256" key="1">
    <source>
        <dbReference type="SAM" id="MobiDB-lite"/>
    </source>
</evidence>
<protein>
    <submittedName>
        <fullName evidence="2">Uncharacterized protein</fullName>
    </submittedName>
</protein>
<dbReference type="AlphaFoldDB" id="A0A068RQ51"/>
<dbReference type="Proteomes" id="UP000027586">
    <property type="component" value="Unassembled WGS sequence"/>
</dbReference>
<keyword evidence="3" id="KW-1185">Reference proteome</keyword>
<dbReference type="OrthoDB" id="2279716at2759"/>
<feature type="compositionally biased region" description="Polar residues" evidence="1">
    <location>
        <begin position="59"/>
        <end position="79"/>
    </location>
</feature>
<comment type="caution">
    <text evidence="2">The sequence shown here is derived from an EMBL/GenBank/DDBJ whole genome shotgun (WGS) entry which is preliminary data.</text>
</comment>